<comment type="caution">
    <text evidence="2">The sequence shown here is derived from an EMBL/GenBank/DDBJ whole genome shotgun (WGS) entry which is preliminary data.</text>
</comment>
<reference evidence="2" key="1">
    <citation type="submission" date="2021-12" db="EMBL/GenBank/DDBJ databases">
        <title>Comparative genomics, transcriptomics and evolutionary studies reveal genomic signatures of adaptation to plant cell wall in hemibiotrophic fungi.</title>
        <authorList>
            <consortium name="DOE Joint Genome Institute"/>
            <person name="Baroncelli R."/>
            <person name="Diaz J.F."/>
            <person name="Benocci T."/>
            <person name="Peng M."/>
            <person name="Battaglia E."/>
            <person name="Haridas S."/>
            <person name="Andreopoulos W."/>
            <person name="Labutti K."/>
            <person name="Pangilinan J."/>
            <person name="Floch G.L."/>
            <person name="Makela M.R."/>
            <person name="Henrissat B."/>
            <person name="Grigoriev I.V."/>
            <person name="Crouch J.A."/>
            <person name="De Vries R.P."/>
            <person name="Sukno S.A."/>
            <person name="Thon M.R."/>
        </authorList>
    </citation>
    <scope>NUCLEOTIDE SEQUENCE</scope>
    <source>
        <strain evidence="2">CBS 112980</strain>
    </source>
</reference>
<evidence type="ECO:0000256" key="1">
    <source>
        <dbReference type="SAM" id="Phobius"/>
    </source>
</evidence>
<dbReference type="EMBL" id="JAHMHS010000001">
    <property type="protein sequence ID" value="KAK1731884.1"/>
    <property type="molecule type" value="Genomic_DNA"/>
</dbReference>
<keyword evidence="1" id="KW-0812">Transmembrane</keyword>
<organism evidence="2 3">
    <name type="scientific">Glomerella acutata</name>
    <name type="common">Colletotrichum acutatum</name>
    <dbReference type="NCBI Taxonomy" id="27357"/>
    <lineage>
        <taxon>Eukaryota</taxon>
        <taxon>Fungi</taxon>
        <taxon>Dikarya</taxon>
        <taxon>Ascomycota</taxon>
        <taxon>Pezizomycotina</taxon>
        <taxon>Sordariomycetes</taxon>
        <taxon>Hypocreomycetidae</taxon>
        <taxon>Glomerellales</taxon>
        <taxon>Glomerellaceae</taxon>
        <taxon>Colletotrichum</taxon>
        <taxon>Colletotrichum acutatum species complex</taxon>
    </lineage>
</organism>
<evidence type="ECO:0000313" key="2">
    <source>
        <dbReference type="EMBL" id="KAK1731884.1"/>
    </source>
</evidence>
<dbReference type="Proteomes" id="UP001244207">
    <property type="component" value="Unassembled WGS sequence"/>
</dbReference>
<accession>A0AAD8XQW2</accession>
<name>A0AAD8XQW2_GLOAC</name>
<feature type="transmembrane region" description="Helical" evidence="1">
    <location>
        <begin position="17"/>
        <end position="38"/>
    </location>
</feature>
<keyword evidence="1" id="KW-0472">Membrane</keyword>
<keyword evidence="3" id="KW-1185">Reference proteome</keyword>
<protein>
    <submittedName>
        <fullName evidence="2">Uncharacterized protein</fullName>
    </submittedName>
</protein>
<gene>
    <name evidence="2" type="ORF">BDZ83DRAFT_8456</name>
</gene>
<dbReference type="RefSeq" id="XP_060371939.1">
    <property type="nucleotide sequence ID" value="XM_060515952.1"/>
</dbReference>
<sequence>MAWPISNSLLYTLAHRALLQVHVAAVVNIIFFAHFPTARYCQHRHRPRFFFCSRFSPHFRSRHHRICGLIIALLARVPTFQIPSLPVTQASLGPTSHLVQVSSALVEADRPVSPILSILSGHPTAPAACARTCSSKPPSPSKLPLPT</sequence>
<proteinExistence type="predicted"/>
<dbReference type="AlphaFoldDB" id="A0AAD8XQW2"/>
<evidence type="ECO:0000313" key="3">
    <source>
        <dbReference type="Proteomes" id="UP001244207"/>
    </source>
</evidence>
<keyword evidence="1" id="KW-1133">Transmembrane helix</keyword>
<dbReference type="GeneID" id="85399850"/>